<dbReference type="eggNOG" id="ENOG502SKKF">
    <property type="taxonomic scope" value="Eukaryota"/>
</dbReference>
<evidence type="ECO:0000259" key="1">
    <source>
        <dbReference type="PROSITE" id="PS50994"/>
    </source>
</evidence>
<dbReference type="Gene3D" id="3.30.420.10">
    <property type="entry name" value="Ribonuclease H-like superfamily/Ribonuclease H"/>
    <property type="match status" value="1"/>
</dbReference>
<name>K0SZR3_THAOC</name>
<comment type="caution">
    <text evidence="2">The sequence shown here is derived from an EMBL/GenBank/DDBJ whole genome shotgun (WGS) entry which is preliminary data.</text>
</comment>
<gene>
    <name evidence="2" type="ORF">THAOC_08166</name>
</gene>
<keyword evidence="3" id="KW-1185">Reference proteome</keyword>
<dbReference type="Proteomes" id="UP000266841">
    <property type="component" value="Unassembled WGS sequence"/>
</dbReference>
<dbReference type="GO" id="GO:0003676">
    <property type="term" value="F:nucleic acid binding"/>
    <property type="evidence" value="ECO:0007669"/>
    <property type="project" value="InterPro"/>
</dbReference>
<evidence type="ECO:0000313" key="2">
    <source>
        <dbReference type="EMBL" id="EJK70474.1"/>
    </source>
</evidence>
<proteinExistence type="predicted"/>
<dbReference type="AlphaFoldDB" id="K0SZR3"/>
<feature type="domain" description="Integrase catalytic" evidence="1">
    <location>
        <begin position="319"/>
        <end position="486"/>
    </location>
</feature>
<evidence type="ECO:0000313" key="3">
    <source>
        <dbReference type="Proteomes" id="UP000266841"/>
    </source>
</evidence>
<dbReference type="GO" id="GO:0015074">
    <property type="term" value="P:DNA integration"/>
    <property type="evidence" value="ECO:0007669"/>
    <property type="project" value="InterPro"/>
</dbReference>
<organism evidence="2 3">
    <name type="scientific">Thalassiosira oceanica</name>
    <name type="common">Marine diatom</name>
    <dbReference type="NCBI Taxonomy" id="159749"/>
    <lineage>
        <taxon>Eukaryota</taxon>
        <taxon>Sar</taxon>
        <taxon>Stramenopiles</taxon>
        <taxon>Ochrophyta</taxon>
        <taxon>Bacillariophyta</taxon>
        <taxon>Coscinodiscophyceae</taxon>
        <taxon>Thalassiosirophycidae</taxon>
        <taxon>Thalassiosirales</taxon>
        <taxon>Thalassiosiraceae</taxon>
        <taxon>Thalassiosira</taxon>
    </lineage>
</organism>
<dbReference type="OrthoDB" id="43862at2759"/>
<sequence>MFNVYKPTQPTPAPIQFANQSTYAQAANSLLKTVDFSIDDIRNWAILDSGATSNFLITEAPADDEQDAATPLRASLPDGTQVLSTKTCKLQLRSLPPQARLAHKMPSLAQHSLVSVTTLTNAGCQVNFTQLGCIITYRGRTIVCGRKCTRTGLWMIPISDDIIPVESTPNGTTQAIETAASLSAPTSMRETTTSPYETEYVIESEEVIASMHQLRSTMSQAELAMFYHQCFGSPPKSTLLKAIKNKQLSSFPGLTYELISRHLPASTATAKSRMRRMRQGVQSTRVDNTEVILARQELEDMNPTQEICSTRDFFCFTVVADRKTGMMFTDQTGNFPARSFNNMKYIFVAYVYDANAILTSALPNKTKEAHANAFKQVLTKLKKGNCKPRQIMMDNECSKLVREYIETEGIDIQFCPPDDHKQNGPGERAVSTAKEYFIGLLATVDPMCPIQLWDEFLEQLQIVMNLLRTSRRDPSKSAYEDLFGQFDYNKTPIAVVGSKALAYDAPSTRTTFAPHATDVYYVGPALQHYRCLRFWNTKTKRFRITNTYQLFPAHCTLPTISEADKTLIAAEELLAEFKRVQLSPNSAAKMKFAKTIDKLTEMLTESMPEKYRPGPRVQGPTTSHDITAPENVRRAPLIHQRSTRSNTPIEQLGTAPEMVIVPVATPAVPRTEGAPQANRLPITEGAQRAESTERQRRVRFRHQPLPNNQIARPRHLWTRQQPINRDQFQTARERAAASADAVNARDYVTFQVEMQRQKQTVVPRRRIRARSIKQKAKKTPRPVTALSLLDDFTKLLEKENERNLRGWVVIARHALSRGTRPRPQSTIS</sequence>
<dbReference type="InterPro" id="IPR036397">
    <property type="entry name" value="RNaseH_sf"/>
</dbReference>
<dbReference type="InterPro" id="IPR012337">
    <property type="entry name" value="RNaseH-like_sf"/>
</dbReference>
<dbReference type="PROSITE" id="PS50994">
    <property type="entry name" value="INTEGRASE"/>
    <property type="match status" value="1"/>
</dbReference>
<reference evidence="2 3" key="1">
    <citation type="journal article" date="2012" name="Genome Biol.">
        <title>Genome and low-iron response of an oceanic diatom adapted to chronic iron limitation.</title>
        <authorList>
            <person name="Lommer M."/>
            <person name="Specht M."/>
            <person name="Roy A.S."/>
            <person name="Kraemer L."/>
            <person name="Andreson R."/>
            <person name="Gutowska M.A."/>
            <person name="Wolf J."/>
            <person name="Bergner S.V."/>
            <person name="Schilhabel M.B."/>
            <person name="Klostermeier U.C."/>
            <person name="Beiko R.G."/>
            <person name="Rosenstiel P."/>
            <person name="Hippler M."/>
            <person name="Laroche J."/>
        </authorList>
    </citation>
    <scope>NUCLEOTIDE SEQUENCE [LARGE SCALE GENOMIC DNA]</scope>
    <source>
        <strain evidence="2 3">CCMP1005</strain>
    </source>
</reference>
<dbReference type="EMBL" id="AGNL01008483">
    <property type="protein sequence ID" value="EJK70474.1"/>
    <property type="molecule type" value="Genomic_DNA"/>
</dbReference>
<dbReference type="SUPFAM" id="SSF53098">
    <property type="entry name" value="Ribonuclease H-like"/>
    <property type="match status" value="1"/>
</dbReference>
<dbReference type="OMA" id="ICSTRDF"/>
<protein>
    <recommendedName>
        <fullName evidence="1">Integrase catalytic domain-containing protein</fullName>
    </recommendedName>
</protein>
<dbReference type="InterPro" id="IPR001584">
    <property type="entry name" value="Integrase_cat-core"/>
</dbReference>
<accession>K0SZR3</accession>